<accession>A0A2S2Q800</accession>
<keyword evidence="4" id="KW-1015">Disulfide bond</keyword>
<evidence type="ECO:0000256" key="5">
    <source>
        <dbReference type="ARBA" id="ARBA00023180"/>
    </source>
</evidence>
<keyword evidence="8 11" id="KW-0812">Transmembrane</keyword>
<gene>
    <name evidence="11" type="primary">LRIT2_1</name>
    <name evidence="11" type="ORF">g.109495</name>
</gene>
<dbReference type="CDD" id="cd00096">
    <property type="entry name" value="Ig"/>
    <property type="match status" value="1"/>
</dbReference>
<dbReference type="EMBL" id="GGMS01004641">
    <property type="protein sequence ID" value="MBY73844.1"/>
    <property type="molecule type" value="Transcribed_RNA"/>
</dbReference>
<evidence type="ECO:0000256" key="2">
    <source>
        <dbReference type="ARBA" id="ARBA00022729"/>
    </source>
</evidence>
<dbReference type="AlphaFoldDB" id="A0A2S2Q800"/>
<name>A0A2S2Q800_9HEMI</name>
<evidence type="ECO:0000256" key="9">
    <source>
        <dbReference type="SAM" id="SignalP"/>
    </source>
</evidence>
<dbReference type="GO" id="GO:0071944">
    <property type="term" value="C:cell periphery"/>
    <property type="evidence" value="ECO:0007669"/>
    <property type="project" value="UniProtKB-ARBA"/>
</dbReference>
<proteinExistence type="predicted"/>
<dbReference type="InterPro" id="IPR003591">
    <property type="entry name" value="Leu-rich_rpt_typical-subtyp"/>
</dbReference>
<dbReference type="SMART" id="SM00369">
    <property type="entry name" value="LRR_TYP"/>
    <property type="match status" value="5"/>
</dbReference>
<dbReference type="InterPro" id="IPR003598">
    <property type="entry name" value="Ig_sub2"/>
</dbReference>
<feature type="domain" description="Ig-like" evidence="10">
    <location>
        <begin position="288"/>
        <end position="379"/>
    </location>
</feature>
<evidence type="ECO:0000256" key="6">
    <source>
        <dbReference type="ARBA" id="ARBA00023319"/>
    </source>
</evidence>
<dbReference type="InterPro" id="IPR036179">
    <property type="entry name" value="Ig-like_dom_sf"/>
</dbReference>
<evidence type="ECO:0000313" key="11">
    <source>
        <dbReference type="EMBL" id="MBY73844.1"/>
    </source>
</evidence>
<dbReference type="InterPro" id="IPR013783">
    <property type="entry name" value="Ig-like_fold"/>
</dbReference>
<evidence type="ECO:0000256" key="1">
    <source>
        <dbReference type="ARBA" id="ARBA00022614"/>
    </source>
</evidence>
<evidence type="ECO:0000256" key="7">
    <source>
        <dbReference type="SAM" id="MobiDB-lite"/>
    </source>
</evidence>
<evidence type="ECO:0000256" key="3">
    <source>
        <dbReference type="ARBA" id="ARBA00022737"/>
    </source>
</evidence>
<organism evidence="11">
    <name type="scientific">Sipha flava</name>
    <name type="common">yellow sugarcane aphid</name>
    <dbReference type="NCBI Taxonomy" id="143950"/>
    <lineage>
        <taxon>Eukaryota</taxon>
        <taxon>Metazoa</taxon>
        <taxon>Ecdysozoa</taxon>
        <taxon>Arthropoda</taxon>
        <taxon>Hexapoda</taxon>
        <taxon>Insecta</taxon>
        <taxon>Pterygota</taxon>
        <taxon>Neoptera</taxon>
        <taxon>Paraneoptera</taxon>
        <taxon>Hemiptera</taxon>
        <taxon>Sternorrhyncha</taxon>
        <taxon>Aphidomorpha</taxon>
        <taxon>Aphidoidea</taxon>
        <taxon>Aphididae</taxon>
        <taxon>Sipha</taxon>
    </lineage>
</organism>
<dbReference type="SMART" id="SM00082">
    <property type="entry name" value="LRRCT"/>
    <property type="match status" value="1"/>
</dbReference>
<dbReference type="PANTHER" id="PTHR24366">
    <property type="entry name" value="IG(IMMUNOGLOBULIN) AND LRR(LEUCINE RICH REPEAT) DOMAINS"/>
    <property type="match status" value="1"/>
</dbReference>
<dbReference type="PROSITE" id="PS50835">
    <property type="entry name" value="IG_LIKE"/>
    <property type="match status" value="1"/>
</dbReference>
<feature type="chain" id="PRO_5015653670" evidence="9">
    <location>
        <begin position="35"/>
        <end position="705"/>
    </location>
</feature>
<evidence type="ECO:0000256" key="4">
    <source>
        <dbReference type="ARBA" id="ARBA00023157"/>
    </source>
</evidence>
<dbReference type="InterPro" id="IPR000483">
    <property type="entry name" value="Cys-rich_flank_reg_C"/>
</dbReference>
<feature type="region of interest" description="Disordered" evidence="7">
    <location>
        <begin position="679"/>
        <end position="705"/>
    </location>
</feature>
<dbReference type="SMART" id="SM00408">
    <property type="entry name" value="IGc2"/>
    <property type="match status" value="1"/>
</dbReference>
<dbReference type="Pfam" id="PF07679">
    <property type="entry name" value="I-set"/>
    <property type="match status" value="1"/>
</dbReference>
<evidence type="ECO:0000259" key="10">
    <source>
        <dbReference type="PROSITE" id="PS50835"/>
    </source>
</evidence>
<feature type="compositionally biased region" description="Low complexity" evidence="7">
    <location>
        <begin position="397"/>
        <end position="406"/>
    </location>
</feature>
<keyword evidence="1" id="KW-0433">Leucine-rich repeat</keyword>
<keyword evidence="8" id="KW-0472">Membrane</keyword>
<evidence type="ECO:0000256" key="8">
    <source>
        <dbReference type="SAM" id="Phobius"/>
    </source>
</evidence>
<keyword evidence="2 9" id="KW-0732">Signal</keyword>
<dbReference type="PANTHER" id="PTHR24366:SF151">
    <property type="entry name" value="KEKKON 2"/>
    <property type="match status" value="1"/>
</dbReference>
<dbReference type="InterPro" id="IPR001611">
    <property type="entry name" value="Leu-rich_rpt"/>
</dbReference>
<dbReference type="InterPro" id="IPR032675">
    <property type="entry name" value="LRR_dom_sf"/>
</dbReference>
<keyword evidence="8" id="KW-1133">Transmembrane helix</keyword>
<dbReference type="SMART" id="SM00409">
    <property type="entry name" value="IG"/>
    <property type="match status" value="1"/>
</dbReference>
<dbReference type="FunFam" id="3.80.10.10:FF:000082">
    <property type="entry name" value="Leucine-rich repeat-containing 24"/>
    <property type="match status" value="1"/>
</dbReference>
<dbReference type="FunFam" id="2.60.40.10:FF:000032">
    <property type="entry name" value="palladin isoform X1"/>
    <property type="match status" value="1"/>
</dbReference>
<dbReference type="Pfam" id="PF13855">
    <property type="entry name" value="LRR_8"/>
    <property type="match status" value="1"/>
</dbReference>
<keyword evidence="5" id="KW-0325">Glycoprotein</keyword>
<feature type="region of interest" description="Disordered" evidence="7">
    <location>
        <begin position="387"/>
        <end position="408"/>
    </location>
</feature>
<dbReference type="InterPro" id="IPR003599">
    <property type="entry name" value="Ig_sub"/>
</dbReference>
<keyword evidence="6" id="KW-0393">Immunoglobulin domain</keyword>
<dbReference type="InterPro" id="IPR007110">
    <property type="entry name" value="Ig-like_dom"/>
</dbReference>
<dbReference type="OrthoDB" id="643377at2759"/>
<reference evidence="11" key="1">
    <citation type="submission" date="2018-04" db="EMBL/GenBank/DDBJ databases">
        <title>Transcriptome assembly of Sipha flava.</title>
        <authorList>
            <person name="Scully E.D."/>
            <person name="Geib S.M."/>
            <person name="Palmer N.A."/>
            <person name="Koch K."/>
            <person name="Bradshaw J."/>
            <person name="Heng-Moss T."/>
            <person name="Sarath G."/>
        </authorList>
    </citation>
    <scope>NUCLEOTIDE SEQUENCE</scope>
</reference>
<dbReference type="SUPFAM" id="SSF52058">
    <property type="entry name" value="L domain-like"/>
    <property type="match status" value="1"/>
</dbReference>
<feature type="transmembrane region" description="Helical" evidence="8">
    <location>
        <begin position="416"/>
        <end position="439"/>
    </location>
</feature>
<feature type="compositionally biased region" description="Polar residues" evidence="7">
    <location>
        <begin position="693"/>
        <end position="705"/>
    </location>
</feature>
<dbReference type="InterPro" id="IPR013098">
    <property type="entry name" value="Ig_I-set"/>
</dbReference>
<dbReference type="Gene3D" id="2.60.40.10">
    <property type="entry name" value="Immunoglobulins"/>
    <property type="match status" value="1"/>
</dbReference>
<dbReference type="SUPFAM" id="SSF48726">
    <property type="entry name" value="Immunoglobulin"/>
    <property type="match status" value="1"/>
</dbReference>
<feature type="signal peptide" evidence="9">
    <location>
        <begin position="1"/>
        <end position="34"/>
    </location>
</feature>
<dbReference type="PROSITE" id="PS51450">
    <property type="entry name" value="LRR"/>
    <property type="match status" value="2"/>
</dbReference>
<keyword evidence="3" id="KW-0677">Repeat</keyword>
<protein>
    <submittedName>
        <fullName evidence="11">Leucine-rich repeat, immunoglobulin-like domain and transmembrane domain-containing protein 2</fullName>
    </submittedName>
</protein>
<dbReference type="Gene3D" id="3.80.10.10">
    <property type="entry name" value="Ribonuclease Inhibitor"/>
    <property type="match status" value="2"/>
</dbReference>
<sequence>MVLWTTRAMMMMIMMMTTMTIMTTTVTLRTSVAAAPLSSSLSSSTGCPAGCACKWKNGKQTVECVGKKVTGVTAALGIDPATQVLDISDNDLSAAGLPRDMFAAAGLSNLQRIHAARCNVYYVHDRAFYGLTNLVDLDLSGNCLRHVPTAAFVECPSLMKLSLSGNPIAEVPARAFRHLGQLTALDLSGCGLTAVAAGAFDDLAGLDWLKLDDNRLTHVPGLHTLPTRLHQVDLHRNDWQCDCRAADMHRWLSTSRVPVAEEPVCSGPATYVGVLVRRVPAAELACAPVVYPDARHVQDVAEGANVSFRCLVAATPVATVEWLFGGAPVYRHNASELITVDGNTTAELYVYNASLSDAGTYSCVAENRAGRAEANFTVTMRPSRPSLAAGAVDDRSAPSQSSSAAAGGNDGHSLVYVAYLAAGLVALSAATAVVALVAVRCKRVIRDGGRTGDSAATTGKRRPVAPAADGYRAVSTTADKEPLADERLPTASVARTTTAASVTTSAGAAVTTTAKGTAGPAYETGVVSRSNPDVVSDAKCAGWEIDFEQIVWAECPPATGYVSIQIPVQCGIDCLGAYYATTAAEAIGIMSPSPLGINPMPYSTCSGATGTIRRQHRRAAVLAAYDDTVQVRTTAQGGYPTAVPAVDAFRAPPSIVVDDGDCCGSMAVAPIISPPLPFRSATSGADNDDNDADTSVQDANDSIAL</sequence>